<feature type="transmembrane region" description="Helical" evidence="1">
    <location>
        <begin position="127"/>
        <end position="146"/>
    </location>
</feature>
<gene>
    <name evidence="3" type="ORF">K489DRAFT_390371</name>
</gene>
<keyword evidence="1" id="KW-1133">Transmembrane helix</keyword>
<keyword evidence="2" id="KW-1185">Reference proteome</keyword>
<dbReference type="Proteomes" id="UP000504637">
    <property type="component" value="Unplaced"/>
</dbReference>
<sequence>MSGTLSYLPPVKPSAVALGAVFTHVASLAVLGPVFGDVYRKAQRANSSEEFAKSKEAAGAAAAWGSSLVGAAIQSYGVGALINATGTLSYKGAAYLGALVLFASSAPSFISQIATEKRPLDTFAVGALARVFETVGLSLFLTYWGTRNGPLNSSVF</sequence>
<reference evidence="3" key="3">
    <citation type="submission" date="2025-08" db="UniProtKB">
        <authorList>
            <consortium name="RefSeq"/>
        </authorList>
    </citation>
    <scope>IDENTIFICATION</scope>
    <source>
        <strain evidence="3">CBS 342.82</strain>
    </source>
</reference>
<dbReference type="RefSeq" id="XP_033457429.1">
    <property type="nucleotide sequence ID" value="XM_033606596.1"/>
</dbReference>
<reference evidence="3" key="1">
    <citation type="submission" date="2020-01" db="EMBL/GenBank/DDBJ databases">
        <authorList>
            <consortium name="DOE Joint Genome Institute"/>
            <person name="Haridas S."/>
            <person name="Albert R."/>
            <person name="Binder M."/>
            <person name="Bloem J."/>
            <person name="Labutti K."/>
            <person name="Salamov A."/>
            <person name="Andreopoulos B."/>
            <person name="Baker S.E."/>
            <person name="Barry K."/>
            <person name="Bills G."/>
            <person name="Bluhm B.H."/>
            <person name="Cannon C."/>
            <person name="Castanera R."/>
            <person name="Culley D.E."/>
            <person name="Daum C."/>
            <person name="Ezra D."/>
            <person name="Gonzalez J.B."/>
            <person name="Henrissat B."/>
            <person name="Kuo A."/>
            <person name="Liang C."/>
            <person name="Lipzen A."/>
            <person name="Lutzoni F."/>
            <person name="Magnuson J."/>
            <person name="Mondo S."/>
            <person name="Nolan M."/>
            <person name="Ohm R."/>
            <person name="Pangilinan J."/>
            <person name="Park H.-J."/>
            <person name="Ramirez L."/>
            <person name="Alfaro M."/>
            <person name="Sun H."/>
            <person name="Tritt A."/>
            <person name="Yoshinaga Y."/>
            <person name="Zwiers L.-H."/>
            <person name="Turgeon B.G."/>
            <person name="Goodwin S.B."/>
            <person name="Spatafora J.W."/>
            <person name="Crous P.W."/>
            <person name="Grigoriev I.V."/>
        </authorList>
    </citation>
    <scope>NUCLEOTIDE SEQUENCE</scope>
    <source>
        <strain evidence="3">CBS 342.82</strain>
    </source>
</reference>
<proteinExistence type="predicted"/>
<dbReference type="InterPro" id="IPR013879">
    <property type="entry name" value="DUF1761"/>
</dbReference>
<dbReference type="OrthoDB" id="2344991at2759"/>
<evidence type="ECO:0000256" key="1">
    <source>
        <dbReference type="SAM" id="Phobius"/>
    </source>
</evidence>
<dbReference type="PANTHER" id="PTHR40638">
    <property type="entry name" value="UPF0591 MEMBRANE PROTEIN C15E1.02C"/>
    <property type="match status" value="1"/>
</dbReference>
<protein>
    <submittedName>
        <fullName evidence="3">DUF1761-domain-containing protein</fullName>
    </submittedName>
</protein>
<reference evidence="3" key="2">
    <citation type="submission" date="2020-04" db="EMBL/GenBank/DDBJ databases">
        <authorList>
            <consortium name="NCBI Genome Project"/>
        </authorList>
    </citation>
    <scope>NUCLEOTIDE SEQUENCE</scope>
    <source>
        <strain evidence="3">CBS 342.82</strain>
    </source>
</reference>
<feature type="transmembrane region" description="Helical" evidence="1">
    <location>
        <begin position="57"/>
        <end position="82"/>
    </location>
</feature>
<feature type="transmembrane region" description="Helical" evidence="1">
    <location>
        <begin position="94"/>
        <end position="115"/>
    </location>
</feature>
<keyword evidence="1" id="KW-0472">Membrane</keyword>
<evidence type="ECO:0000313" key="3">
    <source>
        <dbReference type="RefSeq" id="XP_033457429.1"/>
    </source>
</evidence>
<feature type="transmembrane region" description="Helical" evidence="1">
    <location>
        <begin position="15"/>
        <end position="36"/>
    </location>
</feature>
<dbReference type="GeneID" id="54364396"/>
<evidence type="ECO:0000313" key="2">
    <source>
        <dbReference type="Proteomes" id="UP000504637"/>
    </source>
</evidence>
<accession>A0A6J3LXJ5</accession>
<name>A0A6J3LXJ5_9PEZI</name>
<dbReference type="Pfam" id="PF08570">
    <property type="entry name" value="DUF1761"/>
    <property type="match status" value="1"/>
</dbReference>
<dbReference type="AlphaFoldDB" id="A0A6J3LXJ5"/>
<dbReference type="PANTHER" id="PTHR40638:SF1">
    <property type="entry name" value="UPF0591 MEMBRANE PROTEIN C15E1.02C"/>
    <property type="match status" value="1"/>
</dbReference>
<keyword evidence="1" id="KW-0812">Transmembrane</keyword>
<organism evidence="3">
    <name type="scientific">Dissoconium aciculare CBS 342.82</name>
    <dbReference type="NCBI Taxonomy" id="1314786"/>
    <lineage>
        <taxon>Eukaryota</taxon>
        <taxon>Fungi</taxon>
        <taxon>Dikarya</taxon>
        <taxon>Ascomycota</taxon>
        <taxon>Pezizomycotina</taxon>
        <taxon>Dothideomycetes</taxon>
        <taxon>Dothideomycetidae</taxon>
        <taxon>Mycosphaerellales</taxon>
        <taxon>Dissoconiaceae</taxon>
        <taxon>Dissoconium</taxon>
    </lineage>
</organism>